<gene>
    <name evidence="2" type="ORF">RDWZM_005014</name>
</gene>
<dbReference type="EMBL" id="JAPWDV010000002">
    <property type="protein sequence ID" value="KAJ6219202.1"/>
    <property type="molecule type" value="Genomic_DNA"/>
</dbReference>
<evidence type="ECO:0000256" key="1">
    <source>
        <dbReference type="SAM" id="Phobius"/>
    </source>
</evidence>
<reference evidence="2" key="1">
    <citation type="submission" date="2022-12" db="EMBL/GenBank/DDBJ databases">
        <title>Genome assemblies of Blomia tropicalis.</title>
        <authorList>
            <person name="Cui Y."/>
        </authorList>
    </citation>
    <scope>NUCLEOTIDE SEQUENCE</scope>
    <source>
        <tissue evidence="2">Adult mites</tissue>
    </source>
</reference>
<protein>
    <submittedName>
        <fullName evidence="2">Uncharacterized protein</fullName>
    </submittedName>
</protein>
<organism evidence="2 3">
    <name type="scientific">Blomia tropicalis</name>
    <name type="common">Mite</name>
    <dbReference type="NCBI Taxonomy" id="40697"/>
    <lineage>
        <taxon>Eukaryota</taxon>
        <taxon>Metazoa</taxon>
        <taxon>Ecdysozoa</taxon>
        <taxon>Arthropoda</taxon>
        <taxon>Chelicerata</taxon>
        <taxon>Arachnida</taxon>
        <taxon>Acari</taxon>
        <taxon>Acariformes</taxon>
        <taxon>Sarcoptiformes</taxon>
        <taxon>Astigmata</taxon>
        <taxon>Glycyphagoidea</taxon>
        <taxon>Echimyopodidae</taxon>
        <taxon>Blomia</taxon>
    </lineage>
</organism>
<keyword evidence="1" id="KW-0812">Transmembrane</keyword>
<sequence length="374" mass="41677">MNISNDTTTISVESSTLTSSSNTIDQYNDPFVVNGSTNSIENIFNEYEPKHDRDMTSVSTMHFRLPATYPFRPAGPVTPSILGPSVLFTTFAGPWSRILTSVIFLCALFVLALLFISLLCILVIVIRRLCQCRYSSPPLPNVDVTSNKTEQTYMNCTMTGPPSWPLPTIPNNYHIQTPTMGFLVSTLPRSSSQFYPSKCKELATYMQPIRKAPDSVYSDHIYMDIGPPNNSMPMNRIRTTTSLSSGRSSTCYITSIEDDATLADEVEKECDLTQYTQQMTPNRNYAGMMAASLPWLHQASSSNSVRIHRPSLNHSIHNLRNAKALLKAPKPQIESNIVSANTVQCYNSYSEVIDELKDKLKNNNADRTNEAGQS</sequence>
<keyword evidence="3" id="KW-1185">Reference proteome</keyword>
<evidence type="ECO:0000313" key="3">
    <source>
        <dbReference type="Proteomes" id="UP001142055"/>
    </source>
</evidence>
<feature type="transmembrane region" description="Helical" evidence="1">
    <location>
        <begin position="102"/>
        <end position="126"/>
    </location>
</feature>
<dbReference type="Proteomes" id="UP001142055">
    <property type="component" value="Chromosome 2"/>
</dbReference>
<keyword evidence="1" id="KW-0472">Membrane</keyword>
<proteinExistence type="predicted"/>
<evidence type="ECO:0000313" key="2">
    <source>
        <dbReference type="EMBL" id="KAJ6219202.1"/>
    </source>
</evidence>
<keyword evidence="1" id="KW-1133">Transmembrane helix</keyword>
<dbReference type="AlphaFoldDB" id="A0A9Q0M5C7"/>
<name>A0A9Q0M5C7_BLOTA</name>
<accession>A0A9Q0M5C7</accession>
<comment type="caution">
    <text evidence="2">The sequence shown here is derived from an EMBL/GenBank/DDBJ whole genome shotgun (WGS) entry which is preliminary data.</text>
</comment>